<reference evidence="3" key="1">
    <citation type="submission" date="2024-07" db="EMBL/GenBank/DDBJ databases">
        <title>Two chromosome-level genome assemblies of Korean endemic species Abeliophyllum distichum and Forsythia ovata (Oleaceae).</title>
        <authorList>
            <person name="Jang H."/>
        </authorList>
    </citation>
    <scope>NUCLEOTIDE SEQUENCE [LARGE SCALE GENOMIC DNA]</scope>
</reference>
<evidence type="ECO:0000256" key="1">
    <source>
        <dbReference type="SAM" id="MobiDB-lite"/>
    </source>
</evidence>
<evidence type="ECO:0000313" key="2">
    <source>
        <dbReference type="EMBL" id="KAL2551684.1"/>
    </source>
</evidence>
<dbReference type="AlphaFoldDB" id="A0ABD1WPR0"/>
<accession>A0ABD1WPR0</accession>
<feature type="region of interest" description="Disordered" evidence="1">
    <location>
        <begin position="246"/>
        <end position="273"/>
    </location>
</feature>
<feature type="compositionally biased region" description="Basic and acidic residues" evidence="1">
    <location>
        <begin position="246"/>
        <end position="256"/>
    </location>
</feature>
<evidence type="ECO:0000313" key="3">
    <source>
        <dbReference type="Proteomes" id="UP001604277"/>
    </source>
</evidence>
<sequence length="287" mass="32138">MDCSDSDLEETRGTAMGKIVVMAEPVSEICSVSKIDFNVNYFKMLRRKRLEKLYGVINLSDSDNEAEEIHLMIAKLTAEEATNLQKQKEEITGRQKGKRIVGPFRAAESGGNGKSVIPKTHRVNLGLTPEEIDLVEGWVEYVRELSRGNEDPDAEPEKWTCSEYPSELSISNFNKLRGQYRILESVRDLPTLNKERPLTGLSLKGGEKNQDASPVFIDPRQTTLVHIASPQGLQIMVQKKELGAKRMDREKVKEVGSEVGASSRPSVENDKDAENLENIALIRKAKK</sequence>
<comment type="caution">
    <text evidence="2">The sequence shown here is derived from an EMBL/GenBank/DDBJ whole genome shotgun (WGS) entry which is preliminary data.</text>
</comment>
<dbReference type="Proteomes" id="UP001604277">
    <property type="component" value="Unassembled WGS sequence"/>
</dbReference>
<proteinExistence type="predicted"/>
<gene>
    <name evidence="2" type="ORF">Fot_05303</name>
</gene>
<keyword evidence="3" id="KW-1185">Reference proteome</keyword>
<protein>
    <submittedName>
        <fullName evidence="2">Uncharacterized protein</fullName>
    </submittedName>
</protein>
<organism evidence="2 3">
    <name type="scientific">Forsythia ovata</name>
    <dbReference type="NCBI Taxonomy" id="205694"/>
    <lineage>
        <taxon>Eukaryota</taxon>
        <taxon>Viridiplantae</taxon>
        <taxon>Streptophyta</taxon>
        <taxon>Embryophyta</taxon>
        <taxon>Tracheophyta</taxon>
        <taxon>Spermatophyta</taxon>
        <taxon>Magnoliopsida</taxon>
        <taxon>eudicotyledons</taxon>
        <taxon>Gunneridae</taxon>
        <taxon>Pentapetalae</taxon>
        <taxon>asterids</taxon>
        <taxon>lamiids</taxon>
        <taxon>Lamiales</taxon>
        <taxon>Oleaceae</taxon>
        <taxon>Forsythieae</taxon>
        <taxon>Forsythia</taxon>
    </lineage>
</organism>
<name>A0ABD1WPR0_9LAMI</name>
<dbReference type="EMBL" id="JBFOLJ010000002">
    <property type="protein sequence ID" value="KAL2551684.1"/>
    <property type="molecule type" value="Genomic_DNA"/>
</dbReference>